<name>A0ABV6EDT2_9GAMM</name>
<sequence length="106" mass="12193">MNIQYTFTVKVCIDEITSHLRHLDIAPKAVITDILEYFEKKVTEFPLGCQVCPELHKIGCTKYRECNTPGGYRVLYSVDETAITVHAILAHRQDIKQLLFKRLISV</sequence>
<protein>
    <submittedName>
        <fullName evidence="1">Type II toxin-antitoxin system RelE/ParE family toxin</fullName>
    </submittedName>
</protein>
<organism evidence="1 2">
    <name type="scientific">Serratia aquatilis</name>
    <dbReference type="NCBI Taxonomy" id="1737515"/>
    <lineage>
        <taxon>Bacteria</taxon>
        <taxon>Pseudomonadati</taxon>
        <taxon>Pseudomonadota</taxon>
        <taxon>Gammaproteobacteria</taxon>
        <taxon>Enterobacterales</taxon>
        <taxon>Yersiniaceae</taxon>
        <taxon>Serratia</taxon>
    </lineage>
</organism>
<dbReference type="Gene3D" id="3.30.2310.20">
    <property type="entry name" value="RelE-like"/>
    <property type="match status" value="1"/>
</dbReference>
<proteinExistence type="predicted"/>
<dbReference type="InterPro" id="IPR035093">
    <property type="entry name" value="RelE/ParE_toxin_dom_sf"/>
</dbReference>
<dbReference type="Proteomes" id="UP001589792">
    <property type="component" value="Unassembled WGS sequence"/>
</dbReference>
<dbReference type="EMBL" id="JBHLXG010000010">
    <property type="protein sequence ID" value="MFC0227018.1"/>
    <property type="molecule type" value="Genomic_DNA"/>
</dbReference>
<keyword evidence="2" id="KW-1185">Reference proteome</keyword>
<accession>A0ABV6EDT2</accession>
<evidence type="ECO:0000313" key="1">
    <source>
        <dbReference type="EMBL" id="MFC0227018.1"/>
    </source>
</evidence>
<gene>
    <name evidence="1" type="ORF">ACFFJ3_10970</name>
</gene>
<dbReference type="RefSeq" id="WP_380675171.1">
    <property type="nucleotide sequence ID" value="NZ_CP173186.1"/>
</dbReference>
<reference evidence="1 2" key="1">
    <citation type="submission" date="2024-09" db="EMBL/GenBank/DDBJ databases">
        <authorList>
            <person name="Sun Q."/>
            <person name="Mori K."/>
        </authorList>
    </citation>
    <scope>NUCLEOTIDE SEQUENCE [LARGE SCALE GENOMIC DNA]</scope>
    <source>
        <strain evidence="1 2">CCM 8626</strain>
    </source>
</reference>
<comment type="caution">
    <text evidence="1">The sequence shown here is derived from an EMBL/GenBank/DDBJ whole genome shotgun (WGS) entry which is preliminary data.</text>
</comment>
<evidence type="ECO:0000313" key="2">
    <source>
        <dbReference type="Proteomes" id="UP001589792"/>
    </source>
</evidence>